<organism evidence="2 3">
    <name type="scientific">Jiangella alba</name>
    <dbReference type="NCBI Taxonomy" id="561176"/>
    <lineage>
        <taxon>Bacteria</taxon>
        <taxon>Bacillati</taxon>
        <taxon>Actinomycetota</taxon>
        <taxon>Actinomycetes</taxon>
        <taxon>Jiangellales</taxon>
        <taxon>Jiangellaceae</taxon>
        <taxon>Jiangella</taxon>
    </lineage>
</organism>
<dbReference type="RefSeq" id="WP_069112876.1">
    <property type="nucleotide sequence ID" value="NZ_FNUC01000003.1"/>
</dbReference>
<dbReference type="AlphaFoldDB" id="A0A1H5KPU0"/>
<dbReference type="CDD" id="cd02440">
    <property type="entry name" value="AdoMet_MTases"/>
    <property type="match status" value="1"/>
</dbReference>
<reference evidence="3" key="1">
    <citation type="submission" date="2016-10" db="EMBL/GenBank/DDBJ databases">
        <authorList>
            <person name="Varghese N."/>
            <person name="Submissions S."/>
        </authorList>
    </citation>
    <scope>NUCLEOTIDE SEQUENCE [LARGE SCALE GENOMIC DNA]</scope>
    <source>
        <strain evidence="3">DSM 45237</strain>
    </source>
</reference>
<evidence type="ECO:0000259" key="1">
    <source>
        <dbReference type="Pfam" id="PF13649"/>
    </source>
</evidence>
<dbReference type="GO" id="GO:0032259">
    <property type="term" value="P:methylation"/>
    <property type="evidence" value="ECO:0007669"/>
    <property type="project" value="UniProtKB-KW"/>
</dbReference>
<dbReference type="SUPFAM" id="SSF53335">
    <property type="entry name" value="S-adenosyl-L-methionine-dependent methyltransferases"/>
    <property type="match status" value="1"/>
</dbReference>
<dbReference type="Proteomes" id="UP000181980">
    <property type="component" value="Unassembled WGS sequence"/>
</dbReference>
<dbReference type="STRING" id="561176.SAMN04488561_2152"/>
<sequence>MNWLDSWDRQQEVYIRDRERRYDVMLAFLEELAPAEPLVLDLAAGPGSTAVRVLDRLPGARCLAVDVDPVLQRLGRDAYGDAGGRLTWIRADLRDPEWPSALGAGRVDAVVSTTALHWLRPEELAPLYRTLRELLAESGGPFLNGDHFPFPRETPRIRAAAQRVDQRRQDDAVAAGADDWAAWWEALRADPDLAAEHAARAGLWPEDGRGFASASLAFHQAALDTAGFTESAIVWQDLDERVLLALP</sequence>
<dbReference type="Pfam" id="PF13649">
    <property type="entry name" value="Methyltransf_25"/>
    <property type="match status" value="1"/>
</dbReference>
<feature type="domain" description="Methyltransferase" evidence="1">
    <location>
        <begin position="39"/>
        <end position="139"/>
    </location>
</feature>
<dbReference type="Gene3D" id="3.40.50.150">
    <property type="entry name" value="Vaccinia Virus protein VP39"/>
    <property type="match status" value="1"/>
</dbReference>
<keyword evidence="2" id="KW-0489">Methyltransferase</keyword>
<accession>A0A1H5KPU0</accession>
<name>A0A1H5KPU0_9ACTN</name>
<keyword evidence="2" id="KW-0830">Ubiquinone</keyword>
<evidence type="ECO:0000313" key="2">
    <source>
        <dbReference type="EMBL" id="SEE65998.1"/>
    </source>
</evidence>
<keyword evidence="2" id="KW-0808">Transferase</keyword>
<dbReference type="InterPro" id="IPR029063">
    <property type="entry name" value="SAM-dependent_MTases_sf"/>
</dbReference>
<gene>
    <name evidence="2" type="ORF">SAMN04488561_2152</name>
</gene>
<proteinExistence type="predicted"/>
<protein>
    <submittedName>
        <fullName evidence="2">Ubiquinone/menaquinone biosynthesis C-methylase UbiE</fullName>
    </submittedName>
</protein>
<dbReference type="GO" id="GO:0008168">
    <property type="term" value="F:methyltransferase activity"/>
    <property type="evidence" value="ECO:0007669"/>
    <property type="project" value="UniProtKB-KW"/>
</dbReference>
<dbReference type="OrthoDB" id="9795085at2"/>
<evidence type="ECO:0000313" key="3">
    <source>
        <dbReference type="Proteomes" id="UP000181980"/>
    </source>
</evidence>
<dbReference type="EMBL" id="FNUC01000003">
    <property type="protein sequence ID" value="SEE65998.1"/>
    <property type="molecule type" value="Genomic_DNA"/>
</dbReference>
<keyword evidence="3" id="KW-1185">Reference proteome</keyword>
<dbReference type="InterPro" id="IPR041698">
    <property type="entry name" value="Methyltransf_25"/>
</dbReference>